<keyword evidence="5" id="KW-1185">Reference proteome</keyword>
<proteinExistence type="inferred from homology"/>
<dbReference type="EMBL" id="FLQY01000041">
    <property type="protein sequence ID" value="SBT04789.1"/>
    <property type="molecule type" value="Genomic_DNA"/>
</dbReference>
<accession>A0A1A8XHX3</accession>
<feature type="domain" description="N6 adenine-specific DNA methyltransferase N-terminal" evidence="3">
    <location>
        <begin position="12"/>
        <end position="79"/>
    </location>
</feature>
<evidence type="ECO:0000256" key="1">
    <source>
        <dbReference type="ARBA" id="ARBA00006594"/>
    </source>
</evidence>
<dbReference type="RefSeq" id="WP_245664134.1">
    <property type="nucleotide sequence ID" value="NZ_FLQY01000041.1"/>
</dbReference>
<protein>
    <recommendedName>
        <fullName evidence="3">N6 adenine-specific DNA methyltransferase N-terminal domain-containing protein</fullName>
    </recommendedName>
</protein>
<organism evidence="4 5">
    <name type="scientific">Candidatus Propionivibrio aalborgensis</name>
    <dbReference type="NCBI Taxonomy" id="1860101"/>
    <lineage>
        <taxon>Bacteria</taxon>
        <taxon>Pseudomonadati</taxon>
        <taxon>Pseudomonadota</taxon>
        <taxon>Betaproteobacteria</taxon>
        <taxon>Rhodocyclales</taxon>
        <taxon>Rhodocyclaceae</taxon>
        <taxon>Propionivibrio</taxon>
    </lineage>
</organism>
<dbReference type="InterPro" id="IPR029063">
    <property type="entry name" value="SAM-dependent_MTases_sf"/>
</dbReference>
<dbReference type="Gene3D" id="1.20.1260.30">
    <property type="match status" value="1"/>
</dbReference>
<keyword evidence="2" id="KW-0680">Restriction system</keyword>
<evidence type="ECO:0000259" key="3">
    <source>
        <dbReference type="Pfam" id="PF12161"/>
    </source>
</evidence>
<sequence>MSAQTVTLSQVESHLWESANILRGPVDAADFKTYIFPLLFFKRTCDVWDEEYEEIVADTGDAELALFPESHRFQMPDDCR</sequence>
<dbReference type="SUPFAM" id="SSF53335">
    <property type="entry name" value="S-adenosyl-L-methionine-dependent methyltransferases"/>
    <property type="match status" value="1"/>
</dbReference>
<dbReference type="Proteomes" id="UP000199600">
    <property type="component" value="Unassembled WGS sequence"/>
</dbReference>
<dbReference type="AlphaFoldDB" id="A0A1A8XHX3"/>
<evidence type="ECO:0000313" key="5">
    <source>
        <dbReference type="Proteomes" id="UP000199600"/>
    </source>
</evidence>
<dbReference type="Pfam" id="PF12161">
    <property type="entry name" value="HsdM_N"/>
    <property type="match status" value="1"/>
</dbReference>
<comment type="similarity">
    <text evidence="1">Belongs to the N(4)/N(6)-methyltransferase family.</text>
</comment>
<reference evidence="4 5" key="1">
    <citation type="submission" date="2016-06" db="EMBL/GenBank/DDBJ databases">
        <authorList>
            <person name="Kjaerup R.B."/>
            <person name="Dalgaard T.S."/>
            <person name="Juul-Madsen H.R."/>
        </authorList>
    </citation>
    <scope>NUCLEOTIDE SEQUENCE [LARGE SCALE GENOMIC DNA]</scope>
    <source>
        <strain evidence="4">2</strain>
    </source>
</reference>
<dbReference type="GO" id="GO:0009307">
    <property type="term" value="P:DNA restriction-modification system"/>
    <property type="evidence" value="ECO:0007669"/>
    <property type="project" value="UniProtKB-KW"/>
</dbReference>
<dbReference type="InterPro" id="IPR038333">
    <property type="entry name" value="T1MK-like_N_sf"/>
</dbReference>
<gene>
    <name evidence="4" type="ORF">PROAA_1350023</name>
</gene>
<name>A0A1A8XHX3_9RHOO</name>
<dbReference type="InterPro" id="IPR022749">
    <property type="entry name" value="D12N6_MeTrfase_N"/>
</dbReference>
<evidence type="ECO:0000313" key="4">
    <source>
        <dbReference type="EMBL" id="SBT04789.1"/>
    </source>
</evidence>
<evidence type="ECO:0000256" key="2">
    <source>
        <dbReference type="ARBA" id="ARBA00022747"/>
    </source>
</evidence>